<feature type="transmembrane region" description="Helical" evidence="1">
    <location>
        <begin position="129"/>
        <end position="147"/>
    </location>
</feature>
<feature type="transmembrane region" description="Helical" evidence="1">
    <location>
        <begin position="100"/>
        <end position="117"/>
    </location>
</feature>
<evidence type="ECO:0000256" key="1">
    <source>
        <dbReference type="SAM" id="Phobius"/>
    </source>
</evidence>
<feature type="transmembrane region" description="Helical" evidence="1">
    <location>
        <begin position="32"/>
        <end position="49"/>
    </location>
</feature>
<dbReference type="RefSeq" id="WP_206253740.1">
    <property type="nucleotide sequence ID" value="NZ_CP071060.1"/>
</dbReference>
<evidence type="ECO:0000313" key="2">
    <source>
        <dbReference type="EMBL" id="QSI75904.1"/>
    </source>
</evidence>
<feature type="transmembrane region" description="Helical" evidence="1">
    <location>
        <begin position="56"/>
        <end position="78"/>
    </location>
</feature>
<proteinExistence type="predicted"/>
<keyword evidence="3" id="KW-1185">Reference proteome</keyword>
<name>A0ABX7M5C8_9RHOO</name>
<reference evidence="2 3" key="1">
    <citation type="submission" date="2021-02" db="EMBL/GenBank/DDBJ databases">
        <title>Niveibacterium changnyeongensis HC41.</title>
        <authorList>
            <person name="Kang M."/>
        </authorList>
    </citation>
    <scope>NUCLEOTIDE SEQUENCE [LARGE SCALE GENOMIC DNA]</scope>
    <source>
        <strain evidence="2 3">HC41</strain>
    </source>
</reference>
<dbReference type="PIRSF" id="PIRSF020606">
    <property type="entry name" value="UCP020606"/>
    <property type="match status" value="1"/>
</dbReference>
<dbReference type="Pfam" id="PF09997">
    <property type="entry name" value="DUF2238"/>
    <property type="match status" value="1"/>
</dbReference>
<dbReference type="EMBL" id="CP071060">
    <property type="protein sequence ID" value="QSI75904.1"/>
    <property type="molecule type" value="Genomic_DNA"/>
</dbReference>
<dbReference type="Proteomes" id="UP000663570">
    <property type="component" value="Chromosome"/>
</dbReference>
<feature type="transmembrane region" description="Helical" evidence="1">
    <location>
        <begin position="176"/>
        <end position="193"/>
    </location>
</feature>
<evidence type="ECO:0000313" key="3">
    <source>
        <dbReference type="Proteomes" id="UP000663570"/>
    </source>
</evidence>
<keyword evidence="1" id="KW-0812">Transmembrane</keyword>
<keyword evidence="1" id="KW-0472">Membrane</keyword>
<organism evidence="2 3">
    <name type="scientific">Niveibacterium microcysteis</name>
    <dbReference type="NCBI Taxonomy" id="2811415"/>
    <lineage>
        <taxon>Bacteria</taxon>
        <taxon>Pseudomonadati</taxon>
        <taxon>Pseudomonadota</taxon>
        <taxon>Betaproteobacteria</taxon>
        <taxon>Rhodocyclales</taxon>
        <taxon>Rhodocyclaceae</taxon>
        <taxon>Niveibacterium</taxon>
    </lineage>
</organism>
<protein>
    <submittedName>
        <fullName evidence="2">DUF2238 domain-containing protein</fullName>
    </submittedName>
</protein>
<dbReference type="InterPro" id="IPR014509">
    <property type="entry name" value="YjdF-like"/>
</dbReference>
<accession>A0ABX7M5C8</accession>
<keyword evidence="1" id="KW-1133">Transmembrane helix</keyword>
<dbReference type="InterPro" id="IPR058534">
    <property type="entry name" value="YjdF"/>
</dbReference>
<sequence length="202" mass="22220">MSGNRGVAALYLGVLVAFVASAIRPHDYPTWLLETLPAMIALPLLWATRERFPLTALLYVLIALHALVLIVGGTWTYAEVPAGFWVKDWFGLSRNPYDKLGHFMQGLVPALLAREILLRKGYVTHRGMAAFLSLCVAEAISAWYELIEWWTALALGQGADAFLGTQGDPWDTQSDMFMAGIGAAVGLLILRRLHDAQIARLA</sequence>
<gene>
    <name evidence="2" type="ORF">JY500_15660</name>
</gene>